<evidence type="ECO:0000313" key="1">
    <source>
        <dbReference type="EMBL" id="GAA0876531.1"/>
    </source>
</evidence>
<dbReference type="EMBL" id="BAAAFH010000022">
    <property type="protein sequence ID" value="GAA0876531.1"/>
    <property type="molecule type" value="Genomic_DNA"/>
</dbReference>
<dbReference type="RefSeq" id="WP_343789551.1">
    <property type="nucleotide sequence ID" value="NZ_BAAAFH010000022.1"/>
</dbReference>
<dbReference type="Proteomes" id="UP001501126">
    <property type="component" value="Unassembled WGS sequence"/>
</dbReference>
<gene>
    <name evidence="1" type="ORF">GCM10009118_29410</name>
</gene>
<evidence type="ECO:0000313" key="2">
    <source>
        <dbReference type="Proteomes" id="UP001501126"/>
    </source>
</evidence>
<accession>A0ABN1MT91</accession>
<sequence length="66" mass="7581">MKKLIILTFGIPVLVSCSKPSFCECVKKTTADQLEYEGKCAYLNEMTPDEFDLEMGKCEMELMDYQ</sequence>
<comment type="caution">
    <text evidence="1">The sequence shown here is derived from an EMBL/GenBank/DDBJ whole genome shotgun (WGS) entry which is preliminary data.</text>
</comment>
<dbReference type="PROSITE" id="PS51257">
    <property type="entry name" value="PROKAR_LIPOPROTEIN"/>
    <property type="match status" value="1"/>
</dbReference>
<name>A0ABN1MT91_9FLAO</name>
<proteinExistence type="predicted"/>
<organism evidence="1 2">
    <name type="scientific">Wandonia haliotis</name>
    <dbReference type="NCBI Taxonomy" id="574963"/>
    <lineage>
        <taxon>Bacteria</taxon>
        <taxon>Pseudomonadati</taxon>
        <taxon>Bacteroidota</taxon>
        <taxon>Flavobacteriia</taxon>
        <taxon>Flavobacteriales</taxon>
        <taxon>Crocinitomicaceae</taxon>
        <taxon>Wandonia</taxon>
    </lineage>
</organism>
<protein>
    <submittedName>
        <fullName evidence="1">Uncharacterized protein</fullName>
    </submittedName>
</protein>
<keyword evidence="2" id="KW-1185">Reference proteome</keyword>
<reference evidence="1 2" key="1">
    <citation type="journal article" date="2019" name="Int. J. Syst. Evol. Microbiol.">
        <title>The Global Catalogue of Microorganisms (GCM) 10K type strain sequencing project: providing services to taxonomists for standard genome sequencing and annotation.</title>
        <authorList>
            <consortium name="The Broad Institute Genomics Platform"/>
            <consortium name="The Broad Institute Genome Sequencing Center for Infectious Disease"/>
            <person name="Wu L."/>
            <person name="Ma J."/>
        </authorList>
    </citation>
    <scope>NUCLEOTIDE SEQUENCE [LARGE SCALE GENOMIC DNA]</scope>
    <source>
        <strain evidence="1 2">JCM 16083</strain>
    </source>
</reference>